<dbReference type="AlphaFoldDB" id="A0A2V0PER4"/>
<feature type="compositionally biased region" description="Basic and acidic residues" evidence="5">
    <location>
        <begin position="172"/>
        <end position="183"/>
    </location>
</feature>
<evidence type="ECO:0000256" key="5">
    <source>
        <dbReference type="SAM" id="MobiDB-lite"/>
    </source>
</evidence>
<sequence>MPVLGALRRAGPAVGARPHGLAAGLVRPQRPPRRPRATGDEDAAPAAAAPPPPPPAAAAPNAAQQANLPLPKRGYFSIADPNAEVYSKAGEQFDPEKKPGRWKPEFIWNTNWQEQLKLQEDLERQRREYLQAQREGRGKGANGDGAGVVSISRLSALDDMSVDLTEQLLKAKQRDEERRRKAEAAAAARAAAGDGDDGQQQQQQRPQVAAARPRRSGGGAGASPSYQYKDPLSRGEIRRFERANRTASRGVSIDAVGQLAPAEAARRAAEAEAALKRYERLKADFLIWTLGAGALGIATAEFLYGKDIAASYAVGAVSGLLYLRLLGRSVDSIGGNGRSTGGAPRLLIPVILVLVFNRWNQVYAADYGLTLQLIPMLLGFFTYKLAVLGRQGLAELSSFSVVQKKGGEEETFAGSAPEGDASNLDRIFVRRVTREF</sequence>
<evidence type="ECO:0000256" key="3">
    <source>
        <dbReference type="ARBA" id="ARBA00022989"/>
    </source>
</evidence>
<dbReference type="GO" id="GO:0016020">
    <property type="term" value="C:membrane"/>
    <property type="evidence" value="ECO:0007669"/>
    <property type="project" value="UniProtKB-SubCell"/>
</dbReference>
<dbReference type="InterPro" id="IPR056309">
    <property type="entry name" value="CGL160/ATPI_dom"/>
</dbReference>
<protein>
    <recommendedName>
        <fullName evidence="7">CGL160/ATPI domain-containing protein</fullName>
    </recommendedName>
</protein>
<feature type="transmembrane region" description="Helical" evidence="6">
    <location>
        <begin position="339"/>
        <end position="356"/>
    </location>
</feature>
<dbReference type="OrthoDB" id="546432at2759"/>
<evidence type="ECO:0000259" key="7">
    <source>
        <dbReference type="Pfam" id="PF24763"/>
    </source>
</evidence>
<evidence type="ECO:0000256" key="6">
    <source>
        <dbReference type="SAM" id="Phobius"/>
    </source>
</evidence>
<comment type="caution">
    <text evidence="8">The sequence shown here is derived from an EMBL/GenBank/DDBJ whole genome shotgun (WGS) entry which is preliminary data.</text>
</comment>
<dbReference type="InParanoid" id="A0A2V0PER4"/>
<feature type="compositionally biased region" description="Low complexity" evidence="5">
    <location>
        <begin position="58"/>
        <end position="71"/>
    </location>
</feature>
<reference evidence="8 9" key="1">
    <citation type="journal article" date="2018" name="Sci. Rep.">
        <title>Raphidocelis subcapitata (=Pseudokirchneriella subcapitata) provides an insight into genome evolution and environmental adaptations in the Sphaeropleales.</title>
        <authorList>
            <person name="Suzuki S."/>
            <person name="Yamaguchi H."/>
            <person name="Nakajima N."/>
            <person name="Kawachi M."/>
        </authorList>
    </citation>
    <scope>NUCLEOTIDE SEQUENCE [LARGE SCALE GENOMIC DNA]</scope>
    <source>
        <strain evidence="8 9">NIES-35</strain>
    </source>
</reference>
<dbReference type="PANTHER" id="PTHR34118">
    <property type="entry name" value="NF-KAPPA-B INHIBITOR-LIKE PROTEIN-RELATED"/>
    <property type="match status" value="1"/>
</dbReference>
<feature type="compositionally biased region" description="Low complexity" evidence="5">
    <location>
        <begin position="184"/>
        <end position="211"/>
    </location>
</feature>
<feature type="region of interest" description="Disordered" evidence="5">
    <location>
        <begin position="1"/>
        <end position="75"/>
    </location>
</feature>
<evidence type="ECO:0000256" key="4">
    <source>
        <dbReference type="ARBA" id="ARBA00023136"/>
    </source>
</evidence>
<gene>
    <name evidence="8" type="ORF">Rsub_11228</name>
</gene>
<evidence type="ECO:0000313" key="9">
    <source>
        <dbReference type="Proteomes" id="UP000247498"/>
    </source>
</evidence>
<comment type="subcellular location">
    <subcellularLocation>
        <location evidence="1">Membrane</location>
        <topology evidence="1">Multi-pass membrane protein</topology>
    </subcellularLocation>
</comment>
<feature type="transmembrane region" description="Helical" evidence="6">
    <location>
        <begin position="310"/>
        <end position="327"/>
    </location>
</feature>
<proteinExistence type="predicted"/>
<keyword evidence="2 6" id="KW-0812">Transmembrane</keyword>
<dbReference type="PANTHER" id="PTHR34118:SF6">
    <property type="entry name" value="PROTEIN CONSERVED ONLY IN THE GREEN LINEAGE 160, CHLOROPLASTIC"/>
    <property type="match status" value="1"/>
</dbReference>
<dbReference type="STRING" id="307507.A0A2V0PER4"/>
<accession>A0A2V0PER4</accession>
<evidence type="ECO:0000256" key="2">
    <source>
        <dbReference type="ARBA" id="ARBA00022692"/>
    </source>
</evidence>
<dbReference type="EMBL" id="BDRX01000122">
    <property type="protein sequence ID" value="GBF98334.1"/>
    <property type="molecule type" value="Genomic_DNA"/>
</dbReference>
<feature type="compositionally biased region" description="Pro residues" evidence="5">
    <location>
        <begin position="48"/>
        <end position="57"/>
    </location>
</feature>
<keyword evidence="4 6" id="KW-0472">Membrane</keyword>
<feature type="transmembrane region" description="Helical" evidence="6">
    <location>
        <begin position="362"/>
        <end position="383"/>
    </location>
</feature>
<feature type="domain" description="CGL160/ATPI" evidence="7">
    <location>
        <begin position="271"/>
        <end position="388"/>
    </location>
</feature>
<dbReference type="Proteomes" id="UP000247498">
    <property type="component" value="Unassembled WGS sequence"/>
</dbReference>
<evidence type="ECO:0000313" key="8">
    <source>
        <dbReference type="EMBL" id="GBF98334.1"/>
    </source>
</evidence>
<name>A0A2V0PER4_9CHLO</name>
<feature type="transmembrane region" description="Helical" evidence="6">
    <location>
        <begin position="285"/>
        <end position="304"/>
    </location>
</feature>
<evidence type="ECO:0000256" key="1">
    <source>
        <dbReference type="ARBA" id="ARBA00004141"/>
    </source>
</evidence>
<feature type="region of interest" description="Disordered" evidence="5">
    <location>
        <begin position="172"/>
        <end position="234"/>
    </location>
</feature>
<organism evidence="8 9">
    <name type="scientific">Raphidocelis subcapitata</name>
    <dbReference type="NCBI Taxonomy" id="307507"/>
    <lineage>
        <taxon>Eukaryota</taxon>
        <taxon>Viridiplantae</taxon>
        <taxon>Chlorophyta</taxon>
        <taxon>core chlorophytes</taxon>
        <taxon>Chlorophyceae</taxon>
        <taxon>CS clade</taxon>
        <taxon>Sphaeropleales</taxon>
        <taxon>Selenastraceae</taxon>
        <taxon>Raphidocelis</taxon>
    </lineage>
</organism>
<keyword evidence="9" id="KW-1185">Reference proteome</keyword>
<dbReference type="Pfam" id="PF24763">
    <property type="entry name" value="CGL160_C"/>
    <property type="match status" value="1"/>
</dbReference>
<keyword evidence="3 6" id="KW-1133">Transmembrane helix</keyword>
<dbReference type="FunCoup" id="A0A2V0PER4">
    <property type="interactions" value="613"/>
</dbReference>